<name>A0A175R9F1_9HYPH</name>
<evidence type="ECO:0000313" key="2">
    <source>
        <dbReference type="EMBL" id="KTQ95902.1"/>
    </source>
</evidence>
<evidence type="ECO:0000313" key="3">
    <source>
        <dbReference type="EMBL" id="KTR06353.1"/>
    </source>
</evidence>
<reference evidence="4 5" key="1">
    <citation type="journal article" date="2016" name="Front. Microbiol.">
        <title>Genomic Resource of Rice Seed Associated Bacteria.</title>
        <authorList>
            <person name="Midha S."/>
            <person name="Bansal K."/>
            <person name="Sharma S."/>
            <person name="Kumar N."/>
            <person name="Patil P.P."/>
            <person name="Chaudhry V."/>
            <person name="Patil P.B."/>
        </authorList>
    </citation>
    <scope>NUCLEOTIDE SEQUENCE [LARGE SCALE GENOMIC DNA]</scope>
    <source>
        <strain evidence="2 4">NS226</strain>
        <strain evidence="3 5">NS365</strain>
    </source>
</reference>
<keyword evidence="5" id="KW-1185">Reference proteome</keyword>
<organism evidence="2 4">
    <name type="scientific">Aureimonas ureilytica</name>
    <dbReference type="NCBI Taxonomy" id="401562"/>
    <lineage>
        <taxon>Bacteria</taxon>
        <taxon>Pseudomonadati</taxon>
        <taxon>Pseudomonadota</taxon>
        <taxon>Alphaproteobacteria</taxon>
        <taxon>Hyphomicrobiales</taxon>
        <taxon>Aurantimonadaceae</taxon>
        <taxon>Aureimonas</taxon>
    </lineage>
</organism>
<comment type="caution">
    <text evidence="2">The sequence shown here is derived from an EMBL/GenBank/DDBJ whole genome shotgun (WGS) entry which is preliminary data.</text>
</comment>
<dbReference type="STRING" id="401562.NS365_08035"/>
<feature type="region of interest" description="Disordered" evidence="1">
    <location>
        <begin position="27"/>
        <end position="80"/>
    </location>
</feature>
<dbReference type="EMBL" id="LDPZ01000019">
    <property type="protein sequence ID" value="KTQ95902.1"/>
    <property type="molecule type" value="Genomic_DNA"/>
</dbReference>
<dbReference type="AlphaFoldDB" id="A0A175R9F1"/>
<dbReference type="Proteomes" id="UP000078272">
    <property type="component" value="Unassembled WGS sequence"/>
</dbReference>
<gene>
    <name evidence="2" type="ORF">NS226_09490</name>
    <name evidence="3" type="ORF">NS365_08035</name>
</gene>
<dbReference type="PATRIC" id="fig|401562.3.peg.1306"/>
<dbReference type="RefSeq" id="WP_058599761.1">
    <property type="nucleotide sequence ID" value="NZ_LDPZ01000019.1"/>
</dbReference>
<proteinExistence type="predicted"/>
<feature type="compositionally biased region" description="Polar residues" evidence="1">
    <location>
        <begin position="62"/>
        <end position="80"/>
    </location>
</feature>
<protein>
    <submittedName>
        <fullName evidence="2">Uncharacterized protein</fullName>
    </submittedName>
</protein>
<evidence type="ECO:0000256" key="1">
    <source>
        <dbReference type="SAM" id="MobiDB-lite"/>
    </source>
</evidence>
<evidence type="ECO:0000313" key="4">
    <source>
        <dbReference type="Proteomes" id="UP000078272"/>
    </source>
</evidence>
<dbReference type="Proteomes" id="UP000078529">
    <property type="component" value="Unassembled WGS sequence"/>
</dbReference>
<sequence>MPLTRHGTLMRIFADSGLTHWRAAHYHSSSSNSIRSAPDGSVFLDNVTGASGSNEAEGPAPSQHSPWPSSETSASLVETRQSVSIALRQQTKAQSARSVREIVCYVPGVMVETDGIQPKGDDRVFLHALA</sequence>
<dbReference type="EMBL" id="LDQA01000019">
    <property type="protein sequence ID" value="KTR06353.1"/>
    <property type="molecule type" value="Genomic_DNA"/>
</dbReference>
<evidence type="ECO:0000313" key="5">
    <source>
        <dbReference type="Proteomes" id="UP000078529"/>
    </source>
</evidence>
<accession>A0A175R9F1</accession>